<evidence type="ECO:0000313" key="2">
    <source>
        <dbReference type="Proteomes" id="UP001152888"/>
    </source>
</evidence>
<proteinExistence type="predicted"/>
<keyword evidence="2" id="KW-1185">Reference proteome</keyword>
<dbReference type="EMBL" id="CAKOFQ010007008">
    <property type="protein sequence ID" value="CAH1987018.1"/>
    <property type="molecule type" value="Genomic_DNA"/>
</dbReference>
<reference evidence="1" key="1">
    <citation type="submission" date="2022-03" db="EMBL/GenBank/DDBJ databases">
        <authorList>
            <person name="Sayadi A."/>
        </authorList>
    </citation>
    <scope>NUCLEOTIDE SEQUENCE</scope>
</reference>
<comment type="caution">
    <text evidence="1">The sequence shown here is derived from an EMBL/GenBank/DDBJ whole genome shotgun (WGS) entry which is preliminary data.</text>
</comment>
<accession>A0A9P0PJY2</accession>
<name>A0A9P0PJY2_ACAOB</name>
<dbReference type="Proteomes" id="UP001152888">
    <property type="component" value="Unassembled WGS sequence"/>
</dbReference>
<organism evidence="1 2">
    <name type="scientific">Acanthoscelides obtectus</name>
    <name type="common">Bean weevil</name>
    <name type="synonym">Bruchus obtectus</name>
    <dbReference type="NCBI Taxonomy" id="200917"/>
    <lineage>
        <taxon>Eukaryota</taxon>
        <taxon>Metazoa</taxon>
        <taxon>Ecdysozoa</taxon>
        <taxon>Arthropoda</taxon>
        <taxon>Hexapoda</taxon>
        <taxon>Insecta</taxon>
        <taxon>Pterygota</taxon>
        <taxon>Neoptera</taxon>
        <taxon>Endopterygota</taxon>
        <taxon>Coleoptera</taxon>
        <taxon>Polyphaga</taxon>
        <taxon>Cucujiformia</taxon>
        <taxon>Chrysomeloidea</taxon>
        <taxon>Chrysomelidae</taxon>
        <taxon>Bruchinae</taxon>
        <taxon>Bruchini</taxon>
        <taxon>Acanthoscelides</taxon>
    </lineage>
</organism>
<dbReference type="OrthoDB" id="6761309at2759"/>
<evidence type="ECO:0008006" key="3">
    <source>
        <dbReference type="Google" id="ProtNLM"/>
    </source>
</evidence>
<gene>
    <name evidence="1" type="ORF">ACAOBT_LOCUS17618</name>
</gene>
<sequence length="232" mass="26962">MVDKWLDKVDRLAERYHWDDDAILRLISGRLRGNARQWYEENVDYDSSWDEIKRSMSQHFRKSVPFSKLFKDAANYDASPGQNLGDYCFKKLSKLRALNIQIPDPYLIDAVIGGIRDENIARTVRAAQHTDANALYAYLNTVGEMPQEKKVLILIVEIFSRQRRSDLVMAIVIKRKSISLQARAQHVLIAVFRAIFHPVAESHAWNVPTVKDWDILKKSALFRVRKCIKLKH</sequence>
<protein>
    <recommendedName>
        <fullName evidence="3">Retrotransposon gag domain-containing protein</fullName>
    </recommendedName>
</protein>
<evidence type="ECO:0000313" key="1">
    <source>
        <dbReference type="EMBL" id="CAH1987018.1"/>
    </source>
</evidence>
<dbReference type="AlphaFoldDB" id="A0A9P0PJY2"/>